<keyword evidence="18" id="KW-1185">Reference proteome</keyword>
<evidence type="ECO:0000256" key="11">
    <source>
        <dbReference type="ARBA" id="ARBA00022840"/>
    </source>
</evidence>
<evidence type="ECO:0000256" key="5">
    <source>
        <dbReference type="ARBA" id="ARBA00011738"/>
    </source>
</evidence>
<feature type="active site" description="Proton acceptor" evidence="16">
    <location>
        <position position="123"/>
    </location>
</feature>
<proteinExistence type="inferred from homology"/>
<keyword evidence="7 16" id="KW-0963">Cytoplasm</keyword>
<dbReference type="Pfam" id="PF03309">
    <property type="entry name" value="Pan_kinase"/>
    <property type="match status" value="1"/>
</dbReference>
<accession>A0A316TP88</accession>
<dbReference type="Proteomes" id="UP000245533">
    <property type="component" value="Unassembled WGS sequence"/>
</dbReference>
<feature type="binding site" evidence="16">
    <location>
        <position position="143"/>
    </location>
    <ligand>
        <name>K(+)</name>
        <dbReference type="ChEBI" id="CHEBI:29103"/>
    </ligand>
</feature>
<keyword evidence="12 16" id="KW-0630">Potassium</keyword>
<comment type="caution">
    <text evidence="17">The sequence shown here is derived from an EMBL/GenBank/DDBJ whole genome shotgun (WGS) entry which is preliminary data.</text>
</comment>
<dbReference type="CDD" id="cd24015">
    <property type="entry name" value="ASKHA_NBD_PanK-III"/>
    <property type="match status" value="1"/>
</dbReference>
<keyword evidence="8 16" id="KW-0808">Transferase</keyword>
<evidence type="ECO:0000256" key="4">
    <source>
        <dbReference type="ARBA" id="ARBA00005225"/>
    </source>
</evidence>
<gene>
    <name evidence="16" type="primary">coaX</name>
    <name evidence="17" type="ORF">DDZ15_07805</name>
</gene>
<dbReference type="AlphaFoldDB" id="A0A316TP88"/>
<dbReference type="PANTHER" id="PTHR34265:SF1">
    <property type="entry name" value="TYPE III PANTOTHENATE KINASE"/>
    <property type="match status" value="1"/>
</dbReference>
<sequence length="272" mass="30330">MFILVKFSELFSYKTGRITIIPQSGTMDKLYIDIGNSFIKVSERKEYSWHTHLHMRNQSALAAAEELNRIDGLKDVVVASVRQDVLDVLEANLDRKISLTKLHTGQIPSFYLDYDSPGTLGIDRFLTCLAACTISTGNVIVIDTGSACTIDMMTGDFVYRGGVIMPGVGLFEETMKALLPELPSTDRHLPDHWPGRTTDECIRWGVYGSFLHSIRSFVDKFAQRADGNHVYITGGGAAYVLEHLGGELDLIHRADLIFEGMQEFESGSFIQK</sequence>
<dbReference type="EMBL" id="QGGB01000006">
    <property type="protein sequence ID" value="PWN06423.1"/>
    <property type="molecule type" value="Genomic_DNA"/>
</dbReference>
<comment type="pathway">
    <text evidence="4 16">Cofactor biosynthesis; coenzyme A biosynthesis; CoA from (R)-pantothenate: step 1/5.</text>
</comment>
<feature type="binding site" evidence="16">
    <location>
        <begin position="121"/>
        <end position="124"/>
    </location>
    <ligand>
        <name>substrate</name>
    </ligand>
</feature>
<feature type="binding site" evidence="16">
    <location>
        <begin position="33"/>
        <end position="40"/>
    </location>
    <ligand>
        <name>ATP</name>
        <dbReference type="ChEBI" id="CHEBI:30616"/>
    </ligand>
</feature>
<keyword evidence="16" id="KW-0479">Metal-binding</keyword>
<dbReference type="UniPathway" id="UPA00241">
    <property type="reaction ID" value="UER00352"/>
</dbReference>
<dbReference type="EC" id="2.7.1.33" evidence="6 16"/>
<evidence type="ECO:0000256" key="7">
    <source>
        <dbReference type="ARBA" id="ARBA00022490"/>
    </source>
</evidence>
<feature type="binding site" evidence="16">
    <location>
        <position position="146"/>
    </location>
    <ligand>
        <name>ATP</name>
        <dbReference type="ChEBI" id="CHEBI:30616"/>
    </ligand>
</feature>
<reference evidence="17 18" key="1">
    <citation type="submission" date="2018-05" db="EMBL/GenBank/DDBJ databases">
        <title>Rhodohalobacter halophilus gen. nov., sp. nov., a moderately halophilic member of the family Balneolaceae.</title>
        <authorList>
            <person name="Liu Z.-W."/>
        </authorList>
    </citation>
    <scope>NUCLEOTIDE SEQUENCE [LARGE SCALE GENOMIC DNA]</scope>
    <source>
        <strain evidence="17 18">8A47</strain>
    </source>
</reference>
<dbReference type="GO" id="GO:0004594">
    <property type="term" value="F:pantothenate kinase activity"/>
    <property type="evidence" value="ECO:0007669"/>
    <property type="project" value="UniProtKB-UniRule"/>
</dbReference>
<evidence type="ECO:0000256" key="1">
    <source>
        <dbReference type="ARBA" id="ARBA00001206"/>
    </source>
</evidence>
<dbReference type="GO" id="GO:0015937">
    <property type="term" value="P:coenzyme A biosynthetic process"/>
    <property type="evidence" value="ECO:0007669"/>
    <property type="project" value="UniProtKB-UniRule"/>
</dbReference>
<name>A0A316TP88_9BACT</name>
<comment type="subunit">
    <text evidence="5 16">Homodimer.</text>
</comment>
<dbReference type="InterPro" id="IPR004619">
    <property type="entry name" value="Type_III_PanK"/>
</dbReference>
<evidence type="ECO:0000256" key="8">
    <source>
        <dbReference type="ARBA" id="ARBA00022679"/>
    </source>
</evidence>
<evidence type="ECO:0000256" key="6">
    <source>
        <dbReference type="ARBA" id="ARBA00012102"/>
    </source>
</evidence>
<evidence type="ECO:0000256" key="3">
    <source>
        <dbReference type="ARBA" id="ARBA00004496"/>
    </source>
</evidence>
<evidence type="ECO:0000256" key="13">
    <source>
        <dbReference type="ARBA" id="ARBA00022993"/>
    </source>
</evidence>
<comment type="cofactor">
    <cofactor evidence="2">
        <name>K(+)</name>
        <dbReference type="ChEBI" id="CHEBI:29103"/>
    </cofactor>
</comment>
<comment type="cofactor">
    <cofactor evidence="16">
        <name>NH4(+)</name>
        <dbReference type="ChEBI" id="CHEBI:28938"/>
    </cofactor>
    <cofactor evidence="16">
        <name>K(+)</name>
        <dbReference type="ChEBI" id="CHEBI:29103"/>
    </cofactor>
    <text evidence="16">A monovalent cation. Ammonium or potassium.</text>
</comment>
<evidence type="ECO:0000256" key="14">
    <source>
        <dbReference type="ARBA" id="ARBA00038036"/>
    </source>
</evidence>
<dbReference type="GO" id="GO:0005737">
    <property type="term" value="C:cytoplasm"/>
    <property type="evidence" value="ECO:0007669"/>
    <property type="project" value="UniProtKB-SubCell"/>
</dbReference>
<organism evidence="17 18">
    <name type="scientific">Rhodohalobacter mucosus</name>
    <dbReference type="NCBI Taxonomy" id="2079485"/>
    <lineage>
        <taxon>Bacteria</taxon>
        <taxon>Pseudomonadati</taxon>
        <taxon>Balneolota</taxon>
        <taxon>Balneolia</taxon>
        <taxon>Balneolales</taxon>
        <taxon>Balneolaceae</taxon>
        <taxon>Rhodohalobacter</taxon>
    </lineage>
</organism>
<evidence type="ECO:0000256" key="2">
    <source>
        <dbReference type="ARBA" id="ARBA00001958"/>
    </source>
</evidence>
<dbReference type="SUPFAM" id="SSF53067">
    <property type="entry name" value="Actin-like ATPase domain"/>
    <property type="match status" value="2"/>
</dbReference>
<dbReference type="HAMAP" id="MF_01274">
    <property type="entry name" value="Pantothen_kinase_3"/>
    <property type="match status" value="1"/>
</dbReference>
<keyword evidence="10 16" id="KW-0418">Kinase</keyword>
<keyword evidence="11 16" id="KW-0067">ATP-binding</keyword>
<comment type="catalytic activity">
    <reaction evidence="1 16">
        <text>(R)-pantothenate + ATP = (R)-4'-phosphopantothenate + ADP + H(+)</text>
        <dbReference type="Rhea" id="RHEA:16373"/>
        <dbReference type="ChEBI" id="CHEBI:10986"/>
        <dbReference type="ChEBI" id="CHEBI:15378"/>
        <dbReference type="ChEBI" id="CHEBI:29032"/>
        <dbReference type="ChEBI" id="CHEBI:30616"/>
        <dbReference type="ChEBI" id="CHEBI:456216"/>
        <dbReference type="EC" id="2.7.1.33"/>
    </reaction>
</comment>
<evidence type="ECO:0000256" key="10">
    <source>
        <dbReference type="ARBA" id="ARBA00022777"/>
    </source>
</evidence>
<comment type="similarity">
    <text evidence="14 16">Belongs to the type III pantothenate kinase family.</text>
</comment>
<evidence type="ECO:0000256" key="16">
    <source>
        <dbReference type="HAMAP-Rule" id="MF_01274"/>
    </source>
</evidence>
<dbReference type="NCBIfam" id="TIGR00671">
    <property type="entry name" value="baf"/>
    <property type="match status" value="1"/>
</dbReference>
<dbReference type="GO" id="GO:0005524">
    <property type="term" value="F:ATP binding"/>
    <property type="evidence" value="ECO:0007669"/>
    <property type="project" value="UniProtKB-UniRule"/>
</dbReference>
<keyword evidence="13 16" id="KW-0173">Coenzyme A biosynthesis</keyword>
<dbReference type="InterPro" id="IPR043129">
    <property type="entry name" value="ATPase_NBD"/>
</dbReference>
<keyword evidence="9 16" id="KW-0547">Nucleotide-binding</keyword>
<evidence type="ECO:0000313" key="17">
    <source>
        <dbReference type="EMBL" id="PWN06423.1"/>
    </source>
</evidence>
<feature type="binding site" evidence="16">
    <location>
        <position position="114"/>
    </location>
    <ligand>
        <name>substrate</name>
    </ligand>
</feature>
<evidence type="ECO:0000313" key="18">
    <source>
        <dbReference type="Proteomes" id="UP000245533"/>
    </source>
</evidence>
<dbReference type="Gene3D" id="3.30.420.40">
    <property type="match status" value="2"/>
</dbReference>
<comment type="subcellular location">
    <subcellularLocation>
        <location evidence="3 16">Cytoplasm</location>
    </subcellularLocation>
</comment>
<evidence type="ECO:0000256" key="9">
    <source>
        <dbReference type="ARBA" id="ARBA00022741"/>
    </source>
</evidence>
<evidence type="ECO:0000256" key="12">
    <source>
        <dbReference type="ARBA" id="ARBA00022958"/>
    </source>
</evidence>
<evidence type="ECO:0000256" key="15">
    <source>
        <dbReference type="ARBA" id="ARBA00040883"/>
    </source>
</evidence>
<dbReference type="PANTHER" id="PTHR34265">
    <property type="entry name" value="TYPE III PANTOTHENATE KINASE"/>
    <property type="match status" value="1"/>
</dbReference>
<dbReference type="GO" id="GO:0046872">
    <property type="term" value="F:metal ion binding"/>
    <property type="evidence" value="ECO:0007669"/>
    <property type="project" value="UniProtKB-KW"/>
</dbReference>
<protein>
    <recommendedName>
        <fullName evidence="15 16">Type III pantothenate kinase</fullName>
        <ecNumber evidence="6 16">2.7.1.33</ecNumber>
    </recommendedName>
    <alternativeName>
        <fullName evidence="16">PanK-III</fullName>
    </alternativeName>
    <alternativeName>
        <fullName evidence="16">Pantothenic acid kinase</fullName>
    </alternativeName>
</protein>
<comment type="function">
    <text evidence="16">Catalyzes the phosphorylation of pantothenate (Pan), the first step in CoA biosynthesis.</text>
</comment>
<feature type="binding site" evidence="16">
    <location>
        <position position="198"/>
    </location>
    <ligand>
        <name>substrate</name>
    </ligand>
</feature>